<dbReference type="AlphaFoldDB" id="A0A0K1Q0H6"/>
<feature type="domain" description="CN hydrolase" evidence="1">
    <location>
        <begin position="305"/>
        <end position="542"/>
    </location>
</feature>
<dbReference type="InterPro" id="IPR036526">
    <property type="entry name" value="C-N_Hydrolase_sf"/>
</dbReference>
<dbReference type="EMBL" id="CP012333">
    <property type="protein sequence ID" value="AKU99146.1"/>
    <property type="molecule type" value="Genomic_DNA"/>
</dbReference>
<proteinExistence type="predicted"/>
<dbReference type="Gene3D" id="3.60.110.10">
    <property type="entry name" value="Carbon-nitrogen hydrolase"/>
    <property type="match status" value="1"/>
</dbReference>
<gene>
    <name evidence="2" type="ORF">AKJ09_05810</name>
</gene>
<protein>
    <submittedName>
        <fullName evidence="2">Transcriptional regulator, CadC</fullName>
    </submittedName>
</protein>
<dbReference type="PANTHER" id="PTHR43433:SF8">
    <property type="entry name" value="BIFUNCTIONAL LIPASE_ADENYLATE CYCLASE LIPJ"/>
    <property type="match status" value="1"/>
</dbReference>
<dbReference type="InterPro" id="IPR003010">
    <property type="entry name" value="C-N_Hydrolase"/>
</dbReference>
<dbReference type="InterPro" id="IPR000073">
    <property type="entry name" value="AB_hydrolase_1"/>
</dbReference>
<dbReference type="PRINTS" id="PR00111">
    <property type="entry name" value="ABHYDROLASE"/>
</dbReference>
<dbReference type="InterPro" id="IPR050471">
    <property type="entry name" value="AB_hydrolase"/>
</dbReference>
<dbReference type="SUPFAM" id="SSF53474">
    <property type="entry name" value="alpha/beta-Hydrolases"/>
    <property type="match status" value="1"/>
</dbReference>
<dbReference type="SUPFAM" id="SSF56317">
    <property type="entry name" value="Carbon-nitrogen hydrolase"/>
    <property type="match status" value="1"/>
</dbReference>
<sequence length="567" mass="62456">MIPSVAFCRSRSGHRLAYLRWGAGPVLVVPPGWISHLELQWSDLGMRPLFERLASRYELVFYDKRGVGLSEREREDFSLADELADLEVVVDEVTKGPIALFGSSQGGPLSIAYAAAHPERVTRLVLYGSYESGAAIARAPVRESFVSLIRASWGLASDAMATIFVPPEDNPTYHVKLKRFQREAASGAVAAQLLASIYEWDVGSRLPAVRAPTLVIHRRGDRAIASRLGIELASKIPGARLVLLDGDIHPPWLGDWEAVAKLVEEFVPGARASELAAATRAPAPSSRRYEILHYDVGDSAEVAQYRIGLAQIGEPDDIFTPGASGLLRLPASRLPFVEQKIERVIGRAATLGVGLLLLPEMSVDLNFGELETAVDRLARRYDMHIVVGGYHDEITRANVCKVFGPKGVLWQQRKHIPATMSWGGETITEPIEAPAPYVSVVASTRFGRIAIAICRDFLDLDLLVELRNSEPPVDLVLNPAFTPVTADFTAAHVGARRALYACTAFCNYAAFGDSEIFSPEKRKRRVHAAAQKETVMVRDIPLFALRAERRAWDERAHRRFIQSTRSA</sequence>
<dbReference type="Proteomes" id="UP000064967">
    <property type="component" value="Chromosome"/>
</dbReference>
<organism evidence="2 3">
    <name type="scientific">Labilithrix luteola</name>
    <dbReference type="NCBI Taxonomy" id="1391654"/>
    <lineage>
        <taxon>Bacteria</taxon>
        <taxon>Pseudomonadati</taxon>
        <taxon>Myxococcota</taxon>
        <taxon>Polyangia</taxon>
        <taxon>Polyangiales</taxon>
        <taxon>Labilitrichaceae</taxon>
        <taxon>Labilithrix</taxon>
    </lineage>
</organism>
<name>A0A0K1Q0H6_9BACT</name>
<accession>A0A0K1Q0H6</accession>
<dbReference type="RefSeq" id="WP_169927877.1">
    <property type="nucleotide sequence ID" value="NZ_CP012333.1"/>
</dbReference>
<dbReference type="Pfam" id="PF00561">
    <property type="entry name" value="Abhydrolase_1"/>
    <property type="match status" value="1"/>
</dbReference>
<dbReference type="PANTHER" id="PTHR43433">
    <property type="entry name" value="HYDROLASE, ALPHA/BETA FOLD FAMILY PROTEIN"/>
    <property type="match status" value="1"/>
</dbReference>
<reference evidence="2 3" key="1">
    <citation type="submission" date="2015-08" db="EMBL/GenBank/DDBJ databases">
        <authorList>
            <person name="Babu N.S."/>
            <person name="Beckwith C.J."/>
            <person name="Beseler K.G."/>
            <person name="Brison A."/>
            <person name="Carone J.V."/>
            <person name="Caskin T.P."/>
            <person name="Diamond M."/>
            <person name="Durham M.E."/>
            <person name="Foxe J.M."/>
            <person name="Go M."/>
            <person name="Henderson B.A."/>
            <person name="Jones I.B."/>
            <person name="McGettigan J.A."/>
            <person name="Micheletti S.J."/>
            <person name="Nasrallah M.E."/>
            <person name="Ortiz D."/>
            <person name="Piller C.R."/>
            <person name="Privatt S.R."/>
            <person name="Schneider S.L."/>
            <person name="Sharp S."/>
            <person name="Smith T.C."/>
            <person name="Stanton J.D."/>
            <person name="Ullery H.E."/>
            <person name="Wilson R.J."/>
            <person name="Serrano M.G."/>
            <person name="Buck G."/>
            <person name="Lee V."/>
            <person name="Wang Y."/>
            <person name="Carvalho R."/>
            <person name="Voegtly L."/>
            <person name="Shi R."/>
            <person name="Duckworth R."/>
            <person name="Johnson A."/>
            <person name="Loviza R."/>
            <person name="Walstead R."/>
            <person name="Shah Z."/>
            <person name="Kiflezghi M."/>
            <person name="Wade K."/>
            <person name="Ball S.L."/>
            <person name="Bradley K.W."/>
            <person name="Asai D.J."/>
            <person name="Bowman C.A."/>
            <person name="Russell D.A."/>
            <person name="Pope W.H."/>
            <person name="Jacobs-Sera D."/>
            <person name="Hendrix R.W."/>
            <person name="Hatfull G.F."/>
        </authorList>
    </citation>
    <scope>NUCLEOTIDE SEQUENCE [LARGE SCALE GENOMIC DNA]</scope>
    <source>
        <strain evidence="2 3">DSM 27648</strain>
    </source>
</reference>
<evidence type="ECO:0000313" key="3">
    <source>
        <dbReference type="Proteomes" id="UP000064967"/>
    </source>
</evidence>
<dbReference type="STRING" id="1391654.AKJ09_05810"/>
<dbReference type="PROSITE" id="PS50263">
    <property type="entry name" value="CN_HYDROLASE"/>
    <property type="match status" value="1"/>
</dbReference>
<evidence type="ECO:0000259" key="1">
    <source>
        <dbReference type="PROSITE" id="PS50263"/>
    </source>
</evidence>
<dbReference type="KEGG" id="llu:AKJ09_05810"/>
<evidence type="ECO:0000313" key="2">
    <source>
        <dbReference type="EMBL" id="AKU99146.1"/>
    </source>
</evidence>
<dbReference type="Gene3D" id="3.40.50.1820">
    <property type="entry name" value="alpha/beta hydrolase"/>
    <property type="match status" value="1"/>
</dbReference>
<dbReference type="InterPro" id="IPR029058">
    <property type="entry name" value="AB_hydrolase_fold"/>
</dbReference>
<keyword evidence="3" id="KW-1185">Reference proteome</keyword>